<dbReference type="FunFam" id="3.40.50.300:FF:000016">
    <property type="entry name" value="Oligopeptide ABC transporter ATP-binding component"/>
    <property type="match status" value="1"/>
</dbReference>
<name>A0A1B7LEP2_9FIRM</name>
<dbReference type="CDD" id="cd03257">
    <property type="entry name" value="ABC_NikE_OppD_transporters"/>
    <property type="match status" value="1"/>
</dbReference>
<evidence type="ECO:0000256" key="4">
    <source>
        <dbReference type="ARBA" id="ARBA00022475"/>
    </source>
</evidence>
<dbReference type="InterPro" id="IPR050388">
    <property type="entry name" value="ABC_Ni/Peptide_Import"/>
</dbReference>
<comment type="subcellular location">
    <subcellularLocation>
        <location evidence="1">Cell membrane</location>
        <topology evidence="1">Peripheral membrane protein</topology>
    </subcellularLocation>
</comment>
<dbReference type="PROSITE" id="PS00211">
    <property type="entry name" value="ABC_TRANSPORTER_1"/>
    <property type="match status" value="1"/>
</dbReference>
<proteinExistence type="inferred from homology"/>
<comment type="similarity">
    <text evidence="2">Belongs to the ABC transporter superfamily.</text>
</comment>
<evidence type="ECO:0000313" key="10">
    <source>
        <dbReference type="Proteomes" id="UP000078532"/>
    </source>
</evidence>
<evidence type="ECO:0000256" key="7">
    <source>
        <dbReference type="ARBA" id="ARBA00023136"/>
    </source>
</evidence>
<evidence type="ECO:0000313" key="9">
    <source>
        <dbReference type="EMBL" id="OAT81759.1"/>
    </source>
</evidence>
<keyword evidence="7" id="KW-0472">Membrane</keyword>
<sequence length="339" mass="36861">MTETLLQVRGLKVNFNTSAGTLYAVNGVDLNLRRGQTLGVVGESGSGKSVTALAVMGLLPKNTARVAGGEILFHGRDLLRAGEEEMRRLRGNEISMIFQDPMTSLNPVYTIGDQVAEAVLRHRRVDKKQALTRAVEMLKLVGIPEAEQRLRDYPHQFSGGMRQRVMIAMALACNPQLLIADEPTTALDVTIQAQILDLMRQLRDELHTSIIMITHDLGVVAELCDQVLVMYAGRPVEYAGVQAVFASPAHPYTRGLLASLPRLDDDSGRRLEQIEGAPPSLLADPAGCAFAPRCRDAREECRQARPSRREVAPGHLVACHRAGAEEGGFAGGRNAAQSQ</sequence>
<keyword evidence="4" id="KW-1003">Cell membrane</keyword>
<dbReference type="Proteomes" id="UP000078532">
    <property type="component" value="Unassembled WGS sequence"/>
</dbReference>
<dbReference type="GO" id="GO:0005886">
    <property type="term" value="C:plasma membrane"/>
    <property type="evidence" value="ECO:0007669"/>
    <property type="project" value="UniProtKB-SubCell"/>
</dbReference>
<keyword evidence="3" id="KW-0813">Transport</keyword>
<evidence type="ECO:0000259" key="8">
    <source>
        <dbReference type="PROSITE" id="PS50893"/>
    </source>
</evidence>
<dbReference type="InterPro" id="IPR017871">
    <property type="entry name" value="ABC_transporter-like_CS"/>
</dbReference>
<dbReference type="GO" id="GO:0016887">
    <property type="term" value="F:ATP hydrolysis activity"/>
    <property type="evidence" value="ECO:0007669"/>
    <property type="project" value="InterPro"/>
</dbReference>
<dbReference type="Pfam" id="PF08352">
    <property type="entry name" value="oligo_HPY"/>
    <property type="match status" value="1"/>
</dbReference>
<dbReference type="STRING" id="1838280.A6M21_10180"/>
<gene>
    <name evidence="9" type="ORF">A6M21_10180</name>
</gene>
<dbReference type="GO" id="GO:0015833">
    <property type="term" value="P:peptide transport"/>
    <property type="evidence" value="ECO:0007669"/>
    <property type="project" value="InterPro"/>
</dbReference>
<dbReference type="PANTHER" id="PTHR43297:SF2">
    <property type="entry name" value="DIPEPTIDE TRANSPORT ATP-BINDING PROTEIN DPPD"/>
    <property type="match status" value="1"/>
</dbReference>
<dbReference type="InterPro" id="IPR027417">
    <property type="entry name" value="P-loop_NTPase"/>
</dbReference>
<evidence type="ECO:0000256" key="2">
    <source>
        <dbReference type="ARBA" id="ARBA00005417"/>
    </source>
</evidence>
<dbReference type="EMBL" id="LYVF01000158">
    <property type="protein sequence ID" value="OAT81759.1"/>
    <property type="molecule type" value="Genomic_DNA"/>
</dbReference>
<accession>A0A1B7LEP2</accession>
<dbReference type="Gene3D" id="3.40.50.300">
    <property type="entry name" value="P-loop containing nucleotide triphosphate hydrolases"/>
    <property type="match status" value="1"/>
</dbReference>
<evidence type="ECO:0000256" key="1">
    <source>
        <dbReference type="ARBA" id="ARBA00004202"/>
    </source>
</evidence>
<evidence type="ECO:0000256" key="3">
    <source>
        <dbReference type="ARBA" id="ARBA00022448"/>
    </source>
</evidence>
<dbReference type="InterPro" id="IPR003439">
    <property type="entry name" value="ABC_transporter-like_ATP-bd"/>
</dbReference>
<dbReference type="InterPro" id="IPR003593">
    <property type="entry name" value="AAA+_ATPase"/>
</dbReference>
<keyword evidence="5" id="KW-0547">Nucleotide-binding</keyword>
<evidence type="ECO:0000256" key="5">
    <source>
        <dbReference type="ARBA" id="ARBA00022741"/>
    </source>
</evidence>
<dbReference type="Pfam" id="PF00005">
    <property type="entry name" value="ABC_tran"/>
    <property type="match status" value="1"/>
</dbReference>
<dbReference type="OrthoDB" id="9779287at2"/>
<dbReference type="PANTHER" id="PTHR43297">
    <property type="entry name" value="OLIGOPEPTIDE TRANSPORT ATP-BINDING PROTEIN APPD"/>
    <property type="match status" value="1"/>
</dbReference>
<protein>
    <submittedName>
        <fullName evidence="9">Peptide ABC transporter ATP-binding protein</fullName>
    </submittedName>
</protein>
<dbReference type="RefSeq" id="WP_066668219.1">
    <property type="nucleotide sequence ID" value="NZ_LYVF01000158.1"/>
</dbReference>
<feature type="domain" description="ABC transporter" evidence="8">
    <location>
        <begin position="8"/>
        <end position="257"/>
    </location>
</feature>
<keyword evidence="10" id="KW-1185">Reference proteome</keyword>
<dbReference type="SMART" id="SM00382">
    <property type="entry name" value="AAA"/>
    <property type="match status" value="1"/>
</dbReference>
<evidence type="ECO:0000256" key="6">
    <source>
        <dbReference type="ARBA" id="ARBA00022840"/>
    </source>
</evidence>
<dbReference type="GO" id="GO:0005524">
    <property type="term" value="F:ATP binding"/>
    <property type="evidence" value="ECO:0007669"/>
    <property type="project" value="UniProtKB-KW"/>
</dbReference>
<reference evidence="9 10" key="1">
    <citation type="submission" date="2016-04" db="EMBL/GenBank/DDBJ databases">
        <authorList>
            <person name="Evans L.H."/>
            <person name="Alamgir A."/>
            <person name="Owens N."/>
            <person name="Weber N.D."/>
            <person name="Virtaneva K."/>
            <person name="Barbian K."/>
            <person name="Babar A."/>
            <person name="Rosenke K."/>
        </authorList>
    </citation>
    <scope>NUCLEOTIDE SEQUENCE [LARGE SCALE GENOMIC DNA]</scope>
    <source>
        <strain evidence="9 10">LMa1</strain>
    </source>
</reference>
<dbReference type="AlphaFoldDB" id="A0A1B7LEP2"/>
<dbReference type="SUPFAM" id="SSF52540">
    <property type="entry name" value="P-loop containing nucleoside triphosphate hydrolases"/>
    <property type="match status" value="1"/>
</dbReference>
<comment type="caution">
    <text evidence="9">The sequence shown here is derived from an EMBL/GenBank/DDBJ whole genome shotgun (WGS) entry which is preliminary data.</text>
</comment>
<keyword evidence="6 9" id="KW-0067">ATP-binding</keyword>
<dbReference type="NCBIfam" id="TIGR01727">
    <property type="entry name" value="oligo_HPY"/>
    <property type="match status" value="1"/>
</dbReference>
<organism evidence="9 10">
    <name type="scientific">Desulfotomaculum copahuensis</name>
    <dbReference type="NCBI Taxonomy" id="1838280"/>
    <lineage>
        <taxon>Bacteria</taxon>
        <taxon>Bacillati</taxon>
        <taxon>Bacillota</taxon>
        <taxon>Clostridia</taxon>
        <taxon>Eubacteriales</taxon>
        <taxon>Desulfotomaculaceae</taxon>
        <taxon>Desulfotomaculum</taxon>
    </lineage>
</organism>
<dbReference type="PROSITE" id="PS50893">
    <property type="entry name" value="ABC_TRANSPORTER_2"/>
    <property type="match status" value="1"/>
</dbReference>
<dbReference type="InterPro" id="IPR013563">
    <property type="entry name" value="Oligopep_ABC_C"/>
</dbReference>